<dbReference type="OrthoDB" id="8612290at2"/>
<comment type="similarity">
    <text evidence="1">Belongs to the transferase hexapeptide repeat family.</text>
</comment>
<evidence type="ECO:0000313" key="3">
    <source>
        <dbReference type="Proteomes" id="UP000027982"/>
    </source>
</evidence>
<organism evidence="2 3">
    <name type="scientific">Fimbriimonas ginsengisoli Gsoil 348</name>
    <dbReference type="NCBI Taxonomy" id="661478"/>
    <lineage>
        <taxon>Bacteria</taxon>
        <taxon>Bacillati</taxon>
        <taxon>Armatimonadota</taxon>
        <taxon>Fimbriimonadia</taxon>
        <taxon>Fimbriimonadales</taxon>
        <taxon>Fimbriimonadaceae</taxon>
        <taxon>Fimbriimonas</taxon>
    </lineage>
</organism>
<dbReference type="eggNOG" id="COG1045">
    <property type="taxonomic scope" value="Bacteria"/>
</dbReference>
<dbReference type="STRING" id="661478.OP10G_3303"/>
<dbReference type="PIRSF" id="PIRSF000441">
    <property type="entry name" value="CysE"/>
    <property type="match status" value="1"/>
</dbReference>
<dbReference type="AlphaFoldDB" id="A0A068NTB3"/>
<protein>
    <recommendedName>
        <fullName evidence="1">Serine acetyltransferase</fullName>
        <ecNumber evidence="1">2.3.1.30</ecNumber>
    </recommendedName>
</protein>
<dbReference type="InterPro" id="IPR011004">
    <property type="entry name" value="Trimer_LpxA-like_sf"/>
</dbReference>
<keyword evidence="1 2" id="KW-0808">Transferase</keyword>
<dbReference type="KEGG" id="fgi:OP10G_3303"/>
<dbReference type="InterPro" id="IPR005881">
    <property type="entry name" value="Ser_O-AcTrfase"/>
</dbReference>
<dbReference type="GO" id="GO:0005737">
    <property type="term" value="C:cytoplasm"/>
    <property type="evidence" value="ECO:0007669"/>
    <property type="project" value="InterPro"/>
</dbReference>
<sequence>MNPIILYRLSRRLHLMGAVRIARLVYRLNYFLSGCSIPPQVSIGTGFRLPDYGNGVIMNAAVEIGNDVMILPHVVLGQNVRKGREVVSANIRIGDGVVIGAGAKVIASGELTIGPGAVIGANAVVIRSVPDGATAVGIPAKLIRTSERDADAIERIAVLGEFLE</sequence>
<proteinExistence type="inferred from homology"/>
<dbReference type="Proteomes" id="UP000027982">
    <property type="component" value="Chromosome"/>
</dbReference>
<dbReference type="GO" id="GO:0006535">
    <property type="term" value="P:cysteine biosynthetic process from serine"/>
    <property type="evidence" value="ECO:0007669"/>
    <property type="project" value="InterPro"/>
</dbReference>
<reference evidence="2 3" key="1">
    <citation type="journal article" date="2014" name="PLoS ONE">
        <title>The first complete genome sequence of the class fimbriimonadia in the phylum armatimonadetes.</title>
        <authorList>
            <person name="Hu Z.Y."/>
            <person name="Wang Y.Z."/>
            <person name="Im W.T."/>
            <person name="Wang S.Y."/>
            <person name="Zhao G.P."/>
            <person name="Zheng H.J."/>
            <person name="Quan Z.X."/>
        </authorList>
    </citation>
    <scope>NUCLEOTIDE SEQUENCE [LARGE SCALE GENOMIC DNA]</scope>
    <source>
        <strain evidence="2">Gsoil 348</strain>
    </source>
</reference>
<dbReference type="PANTHER" id="PTHR42811">
    <property type="entry name" value="SERINE ACETYLTRANSFERASE"/>
    <property type="match status" value="1"/>
</dbReference>
<dbReference type="SUPFAM" id="SSF51161">
    <property type="entry name" value="Trimeric LpxA-like enzymes"/>
    <property type="match status" value="1"/>
</dbReference>
<dbReference type="GO" id="GO:0009001">
    <property type="term" value="F:serine O-acetyltransferase activity"/>
    <property type="evidence" value="ECO:0007669"/>
    <property type="project" value="UniProtKB-EC"/>
</dbReference>
<comment type="catalytic activity">
    <reaction evidence="1">
        <text>L-serine + acetyl-CoA = O-acetyl-L-serine + CoA</text>
        <dbReference type="Rhea" id="RHEA:24560"/>
        <dbReference type="ChEBI" id="CHEBI:33384"/>
        <dbReference type="ChEBI" id="CHEBI:57287"/>
        <dbReference type="ChEBI" id="CHEBI:57288"/>
        <dbReference type="ChEBI" id="CHEBI:58340"/>
        <dbReference type="EC" id="2.3.1.30"/>
    </reaction>
</comment>
<gene>
    <name evidence="2" type="ORF">OP10G_3303</name>
</gene>
<evidence type="ECO:0000313" key="2">
    <source>
        <dbReference type="EMBL" id="AIE86671.1"/>
    </source>
</evidence>
<dbReference type="RefSeq" id="WP_025229386.1">
    <property type="nucleotide sequence ID" value="NZ_CP007139.1"/>
</dbReference>
<evidence type="ECO:0000256" key="1">
    <source>
        <dbReference type="PIRNR" id="PIRNR000441"/>
    </source>
</evidence>
<dbReference type="EC" id="2.3.1.30" evidence="1"/>
<name>A0A068NTB3_FIMGI</name>
<keyword evidence="1" id="KW-0012">Acyltransferase</keyword>
<dbReference type="HOGENOM" id="CLU_051638_10_2_0"/>
<keyword evidence="3" id="KW-1185">Reference proteome</keyword>
<dbReference type="EMBL" id="CP007139">
    <property type="protein sequence ID" value="AIE86671.1"/>
    <property type="molecule type" value="Genomic_DNA"/>
</dbReference>
<accession>A0A068NTB3</accession>
<dbReference type="Gene3D" id="2.160.10.10">
    <property type="entry name" value="Hexapeptide repeat proteins"/>
    <property type="match status" value="1"/>
</dbReference>